<evidence type="ECO:0000313" key="1">
    <source>
        <dbReference type="EMBL" id="CAF3375616.1"/>
    </source>
</evidence>
<keyword evidence="8" id="KW-1185">Reference proteome</keyword>
<dbReference type="EMBL" id="CAJNYT010000861">
    <property type="protein sequence ID" value="CAF3378610.1"/>
    <property type="molecule type" value="Genomic_DNA"/>
</dbReference>
<dbReference type="EMBL" id="CAJOBP010006720">
    <property type="protein sequence ID" value="CAF4499405.1"/>
    <property type="molecule type" value="Genomic_DNA"/>
</dbReference>
<evidence type="ECO:0000313" key="7">
    <source>
        <dbReference type="Proteomes" id="UP000663833"/>
    </source>
</evidence>
<evidence type="ECO:0000313" key="6">
    <source>
        <dbReference type="EMBL" id="CAF4848664.1"/>
    </source>
</evidence>
<dbReference type="EMBL" id="CAJNXB010004425">
    <property type="protein sequence ID" value="CAF3375616.1"/>
    <property type="molecule type" value="Genomic_DNA"/>
</dbReference>
<dbReference type="Proteomes" id="UP000663848">
    <property type="component" value="Unassembled WGS sequence"/>
</dbReference>
<evidence type="ECO:0000313" key="8">
    <source>
        <dbReference type="Proteomes" id="UP000663873"/>
    </source>
</evidence>
<dbReference type="OrthoDB" id="10370863at2759"/>
<protein>
    <submittedName>
        <fullName evidence="3">Uncharacterized protein</fullName>
    </submittedName>
</protein>
<dbReference type="Proteomes" id="UP000663833">
    <property type="component" value="Unassembled WGS sequence"/>
</dbReference>
<name>A0A818GKX5_9BILA</name>
<accession>A0A818GKX5</accession>
<evidence type="ECO:0000313" key="2">
    <source>
        <dbReference type="EMBL" id="CAF3378610.1"/>
    </source>
</evidence>
<sequence length="173" mass="20489">MASSNTNNNENMSQAITQTQVIKQQIQEKLRSLVLLLRSSKNNEIMSIEVWENNLDKELHSLKEDMHNQIQEIHEIVLSCKPESSGSKSYEADKEAYRNLLVFVTDIIEQMRDLIITIFDRQRLFIHDIWQAFMNKEECDSIRDALNKDLDRNFNRWEQLLGKMKEKIDTMKD</sequence>
<dbReference type="EMBL" id="CAJOBR010006661">
    <property type="protein sequence ID" value="CAF4848664.1"/>
    <property type="molecule type" value="Genomic_DNA"/>
</dbReference>
<proteinExistence type="predicted"/>
<evidence type="ECO:0000313" key="4">
    <source>
        <dbReference type="EMBL" id="CAF4499405.1"/>
    </source>
</evidence>
<dbReference type="Proteomes" id="UP000663825">
    <property type="component" value="Unassembled WGS sequence"/>
</dbReference>
<dbReference type="Proteomes" id="UP000663872">
    <property type="component" value="Unassembled WGS sequence"/>
</dbReference>
<dbReference type="EMBL" id="CAJNYD010003268">
    <property type="protein sequence ID" value="CAF3493570.1"/>
    <property type="molecule type" value="Genomic_DNA"/>
</dbReference>
<dbReference type="AlphaFoldDB" id="A0A818GKX5"/>
<dbReference type="Proteomes" id="UP000663851">
    <property type="component" value="Unassembled WGS sequence"/>
</dbReference>
<comment type="caution">
    <text evidence="3">The sequence shown here is derived from an EMBL/GenBank/DDBJ whole genome shotgun (WGS) entry which is preliminary data.</text>
</comment>
<gene>
    <name evidence="2" type="ORF">GRG538_LOCUS7984</name>
    <name evidence="5" type="ORF">HFQ381_LOCUS31071</name>
    <name evidence="3" type="ORF">LUA448_LOCUS24832</name>
    <name evidence="6" type="ORF">QYT958_LOCUS27003</name>
    <name evidence="1" type="ORF">TIS948_LOCUS25463</name>
    <name evidence="4" type="ORF">UJA718_LOCUS26213</name>
</gene>
<reference evidence="3" key="1">
    <citation type="submission" date="2021-02" db="EMBL/GenBank/DDBJ databases">
        <authorList>
            <person name="Nowell W R."/>
        </authorList>
    </citation>
    <scope>NUCLEOTIDE SEQUENCE</scope>
</reference>
<evidence type="ECO:0000313" key="3">
    <source>
        <dbReference type="EMBL" id="CAF3493570.1"/>
    </source>
</evidence>
<dbReference type="Proteomes" id="UP000663873">
    <property type="component" value="Unassembled WGS sequence"/>
</dbReference>
<organism evidence="3 7">
    <name type="scientific">Rotaria socialis</name>
    <dbReference type="NCBI Taxonomy" id="392032"/>
    <lineage>
        <taxon>Eukaryota</taxon>
        <taxon>Metazoa</taxon>
        <taxon>Spiralia</taxon>
        <taxon>Gnathifera</taxon>
        <taxon>Rotifera</taxon>
        <taxon>Eurotatoria</taxon>
        <taxon>Bdelloidea</taxon>
        <taxon>Philodinida</taxon>
        <taxon>Philodinidae</taxon>
        <taxon>Rotaria</taxon>
    </lineage>
</organism>
<dbReference type="EMBL" id="CAJOBO010005973">
    <property type="protein sequence ID" value="CAF4554392.1"/>
    <property type="molecule type" value="Genomic_DNA"/>
</dbReference>
<evidence type="ECO:0000313" key="5">
    <source>
        <dbReference type="EMBL" id="CAF4554392.1"/>
    </source>
</evidence>